<evidence type="ECO:0000256" key="1">
    <source>
        <dbReference type="ARBA" id="ARBA00022679"/>
    </source>
</evidence>
<proteinExistence type="evidence at transcript level"/>
<dbReference type="InterPro" id="IPR000192">
    <property type="entry name" value="Aminotrans_V_dom"/>
</dbReference>
<reference evidence="8" key="2">
    <citation type="journal article" date="2014" name="BMC Genomics">
        <title>A genomic perspective to assessing quality of mass-reared SIT flies used in Mediterranean fruit fly (Ceratitis capitata) eradication in California.</title>
        <authorList>
            <person name="Calla B."/>
            <person name="Hall B."/>
            <person name="Hou S."/>
            <person name="Geib S.M."/>
        </authorList>
    </citation>
    <scope>NUCLEOTIDE SEQUENCE</scope>
</reference>
<feature type="domain" description="MOSC" evidence="7">
    <location>
        <begin position="647"/>
        <end position="794"/>
    </location>
</feature>
<keyword evidence="1 6" id="KW-0808">Transferase</keyword>
<dbReference type="InterPro" id="IPR015422">
    <property type="entry name" value="PyrdxlP-dep_Trfase_small"/>
</dbReference>
<evidence type="ECO:0000256" key="2">
    <source>
        <dbReference type="ARBA" id="ARBA00022898"/>
    </source>
</evidence>
<dbReference type="EMBL" id="GAMC01004796">
    <property type="protein sequence ID" value="JAC01760.1"/>
    <property type="molecule type" value="mRNA"/>
</dbReference>
<keyword evidence="2 6" id="KW-0663">Pyridoxal phosphate</keyword>
<dbReference type="SUPFAM" id="SSF53383">
    <property type="entry name" value="PLP-dependent transferases"/>
    <property type="match status" value="1"/>
</dbReference>
<keyword evidence="3 6" id="KW-0501">Molybdenum cofactor biosynthesis</keyword>
<evidence type="ECO:0000256" key="6">
    <source>
        <dbReference type="HAMAP-Rule" id="MF_03050"/>
    </source>
</evidence>
<dbReference type="PANTHER" id="PTHR14237">
    <property type="entry name" value="MOLYBDOPTERIN COFACTOR SULFURASE MOSC"/>
    <property type="match status" value="1"/>
</dbReference>
<evidence type="ECO:0000259" key="7">
    <source>
        <dbReference type="PROSITE" id="PS51340"/>
    </source>
</evidence>
<dbReference type="PROSITE" id="PS51340">
    <property type="entry name" value="MOSC"/>
    <property type="match status" value="1"/>
</dbReference>
<dbReference type="Gene3D" id="3.90.1150.10">
    <property type="entry name" value="Aspartate Aminotransferase, domain 1"/>
    <property type="match status" value="1"/>
</dbReference>
<dbReference type="Pfam" id="PF03473">
    <property type="entry name" value="MOSC"/>
    <property type="match status" value="1"/>
</dbReference>
<evidence type="ECO:0000256" key="4">
    <source>
        <dbReference type="ARBA" id="ARBA00050843"/>
    </source>
</evidence>
<dbReference type="InterPro" id="IPR005302">
    <property type="entry name" value="MoCF_Sase_C"/>
</dbReference>
<dbReference type="GO" id="GO:0008265">
    <property type="term" value="F:molybdenum cofactor sulfurtransferase activity"/>
    <property type="evidence" value="ECO:0007669"/>
    <property type="project" value="UniProtKB-UniRule"/>
</dbReference>
<comment type="function">
    <text evidence="5 6">Sulfurates the molybdenum cofactor. Sulfation of molybdenum is essential for xanthine dehydrogenase (XDH) and aldehyde oxidase (ADO) enzymes in which molybdenum cofactor is liganded by 1 oxygen and 1 sulfur atom in active form.</text>
</comment>
<dbReference type="InterPro" id="IPR005303">
    <property type="entry name" value="MOCOS_middle"/>
</dbReference>
<feature type="modified residue" description="N6-(pyridoxal phosphate)lysine" evidence="6">
    <location>
        <position position="259"/>
    </location>
</feature>
<feature type="active site" evidence="6">
    <location>
        <position position="425"/>
    </location>
</feature>
<dbReference type="OrthoDB" id="420046at2759"/>
<dbReference type="InterPro" id="IPR015424">
    <property type="entry name" value="PyrdxlP-dep_Trfase"/>
</dbReference>
<comment type="cofactor">
    <cofactor evidence="6">
        <name>pyridoxal 5'-phosphate</name>
        <dbReference type="ChEBI" id="CHEBI:597326"/>
    </cofactor>
</comment>
<dbReference type="EC" id="2.8.1.9" evidence="6"/>
<dbReference type="FunFam" id="3.40.640.10:FF:000119">
    <property type="entry name" value="Molybdenum cofactor sulfurase"/>
    <property type="match status" value="1"/>
</dbReference>
<gene>
    <name evidence="8" type="primary">MOCOS</name>
    <name evidence="6" type="synonym">mal</name>
</gene>
<dbReference type="AlphaFoldDB" id="W8CBH2"/>
<dbReference type="Gene3D" id="3.40.640.10">
    <property type="entry name" value="Type I PLP-dependent aspartate aminotransferase-like (Major domain)"/>
    <property type="match status" value="1"/>
</dbReference>
<reference evidence="8" key="1">
    <citation type="submission" date="2013-07" db="EMBL/GenBank/DDBJ databases">
        <authorList>
            <person name="Geib S."/>
        </authorList>
    </citation>
    <scope>NUCLEOTIDE SEQUENCE</scope>
</reference>
<dbReference type="CTD" id="4118"/>
<dbReference type="EMBL" id="GAMC01004795">
    <property type="protein sequence ID" value="JAC01761.1"/>
    <property type="molecule type" value="mRNA"/>
</dbReference>
<sequence length="803" mass="90096">MIKFQNEFTRAEAEAIQSEFRRMKDNIYLDHAGTTLYPESLVDAAGQVLKENLFCNPHTCKVTGDIIDQARYRILQHFNTDATEYAVVFTANATAALKLVGECFSFGEDENNSGAFYYCQENHTSVLGMREVVRTNRLYVLTKDEILKNLYNTTNGISEHGINGQGSVGEGDTRKCNSLVVFSAQCNFSGYKMPLETIEAIQKNGLLVLGTQIRGEEDGEDACKDSNFYICLDTASYVASNFLDLRRYKPDFCCISFYKMFGFPSGVGALLVSKRGQAVLNKRFYGGGTINIAMTRLDFHEKRAQFSTRFEDGTLPFLTITSLLEGFRTLERLVPPTLQLKSVQRISAHVHQLAKYCHDSLAALHHTNGAPLIEFYNYDGYDDVALQGGVVTFNVLHDDGSYVGFAEVACIAAVHNVQLRTGCFCNPGACQWFLGLSNADIRKQFEAGHVCSDFTDLVDGLPTGAVRMSFGYMTRASDVDKAVAMIRDCYLTTAAERLRIMERAELPERLRHVSQRLKPQLKRICIYPIKSCGAFEVTSAWQLTSSGFKYDRAWMIVDVNGMAITQKHFTRLCLIRPVVKLEEGILELRFPEMKPAQVPLEIDDVSRAKRIDSSFCQSKVCNDLVEGLDCGEAVGQWLSDCLEASGLRLVRQNAERRTQDGVSKDISLANQAQFLLVNRASVRWLANKVETEKEPLDQTVDRFRGNLILETASAFEENSFEEISIGGVNFKMEGFCTRCQMVCIDQHSGQKTNEPLRTIAREFGGKIRFGIYLSLKEQPAENTLVSCSEEVRIKKQEEHSVEQ</sequence>
<accession>W8CBH2</accession>
<evidence type="ECO:0000256" key="3">
    <source>
        <dbReference type="ARBA" id="ARBA00023150"/>
    </source>
</evidence>
<protein>
    <recommendedName>
        <fullName evidence="6">Molybdenum cofactor sulfurase</fullName>
        <shortName evidence="6">MCS</shortName>
        <shortName evidence="6">MOS</shortName>
        <shortName evidence="6">MoCo sulfurase</shortName>
        <ecNumber evidence="6">2.8.1.9</ecNumber>
    </recommendedName>
    <alternativeName>
        <fullName evidence="6">Molybdenum cofactor sulfurtransferase</fullName>
    </alternativeName>
    <alternativeName>
        <fullName evidence="6">Protein maroon-like</fullName>
        <shortName evidence="6">Ma-l</shortName>
    </alternativeName>
</protein>
<organism evidence="8">
    <name type="scientific">Ceratitis capitata</name>
    <name type="common">Mediterranean fruit fly</name>
    <name type="synonym">Tephritis capitata</name>
    <dbReference type="NCBI Taxonomy" id="7213"/>
    <lineage>
        <taxon>Eukaryota</taxon>
        <taxon>Metazoa</taxon>
        <taxon>Ecdysozoa</taxon>
        <taxon>Arthropoda</taxon>
        <taxon>Hexapoda</taxon>
        <taxon>Insecta</taxon>
        <taxon>Pterygota</taxon>
        <taxon>Neoptera</taxon>
        <taxon>Endopterygota</taxon>
        <taxon>Diptera</taxon>
        <taxon>Brachycera</taxon>
        <taxon>Muscomorpha</taxon>
        <taxon>Tephritoidea</taxon>
        <taxon>Tephritidae</taxon>
        <taxon>Ceratitis</taxon>
        <taxon>Ceratitis</taxon>
    </lineage>
</organism>
<dbReference type="InterPro" id="IPR011037">
    <property type="entry name" value="Pyrv_Knase-like_insert_dom_sf"/>
</dbReference>
<dbReference type="FunFam" id="3.90.1150.10:FF:000079">
    <property type="entry name" value="Molybdenum cofactor sulfurase"/>
    <property type="match status" value="1"/>
</dbReference>
<dbReference type="SUPFAM" id="SSF141673">
    <property type="entry name" value="MOSC N-terminal domain-like"/>
    <property type="match status" value="1"/>
</dbReference>
<dbReference type="GO" id="GO:0030170">
    <property type="term" value="F:pyridoxal phosphate binding"/>
    <property type="evidence" value="ECO:0007669"/>
    <property type="project" value="UniProtKB-UniRule"/>
</dbReference>
<dbReference type="Pfam" id="PF00266">
    <property type="entry name" value="Aminotran_5"/>
    <property type="match status" value="2"/>
</dbReference>
<dbReference type="GeneID" id="101462819"/>
<dbReference type="GO" id="GO:0030151">
    <property type="term" value="F:molybdenum ion binding"/>
    <property type="evidence" value="ECO:0007669"/>
    <property type="project" value="UniProtKB-UniRule"/>
</dbReference>
<dbReference type="InterPro" id="IPR028886">
    <property type="entry name" value="MoCo_sulfurase"/>
</dbReference>
<dbReference type="PANTHER" id="PTHR14237:SF80">
    <property type="entry name" value="MOLYBDENUM COFACTOR SULFURASE"/>
    <property type="match status" value="1"/>
</dbReference>
<name>W8CBH2_CERCA</name>
<dbReference type="Pfam" id="PF03476">
    <property type="entry name" value="MOSC_N"/>
    <property type="match status" value="1"/>
</dbReference>
<evidence type="ECO:0000313" key="8">
    <source>
        <dbReference type="EMBL" id="JAC01760.1"/>
    </source>
</evidence>
<dbReference type="GO" id="GO:0006777">
    <property type="term" value="P:Mo-molybdopterin cofactor biosynthetic process"/>
    <property type="evidence" value="ECO:0007669"/>
    <property type="project" value="UniProtKB-UniRule"/>
</dbReference>
<dbReference type="GO" id="GO:0016829">
    <property type="term" value="F:lyase activity"/>
    <property type="evidence" value="ECO:0007669"/>
    <property type="project" value="UniProtKB-UniRule"/>
</dbReference>
<dbReference type="InterPro" id="IPR015421">
    <property type="entry name" value="PyrdxlP-dep_Trfase_major"/>
</dbReference>
<evidence type="ECO:0000256" key="5">
    <source>
        <dbReference type="ARBA" id="ARBA00054182"/>
    </source>
</evidence>
<comment type="catalytic activity">
    <reaction evidence="4 6">
        <text>Mo-molybdopterin + L-cysteine + AH2 = thio-Mo-molybdopterin + L-alanine + A + H2O</text>
        <dbReference type="Rhea" id="RHEA:42636"/>
        <dbReference type="ChEBI" id="CHEBI:13193"/>
        <dbReference type="ChEBI" id="CHEBI:15377"/>
        <dbReference type="ChEBI" id="CHEBI:17499"/>
        <dbReference type="ChEBI" id="CHEBI:35235"/>
        <dbReference type="ChEBI" id="CHEBI:57972"/>
        <dbReference type="ChEBI" id="CHEBI:71302"/>
        <dbReference type="ChEBI" id="CHEBI:82685"/>
        <dbReference type="EC" id="2.8.1.9"/>
    </reaction>
</comment>
<dbReference type="SUPFAM" id="SSF50800">
    <property type="entry name" value="PK beta-barrel domain-like"/>
    <property type="match status" value="1"/>
</dbReference>
<dbReference type="HAMAP" id="MF_03050">
    <property type="entry name" value="MOCOS"/>
    <property type="match status" value="1"/>
</dbReference>
<comment type="similarity">
    <text evidence="6">Belongs to the class-V pyridoxal-phosphate-dependent aminotransferase family. MOCOS subfamily.</text>
</comment>